<dbReference type="InterPro" id="IPR011250">
    <property type="entry name" value="OMP/PagP_B-barrel"/>
</dbReference>
<keyword evidence="5" id="KW-1185">Reference proteome</keyword>
<dbReference type="SUPFAM" id="SSF56925">
    <property type="entry name" value="OMPA-like"/>
    <property type="match status" value="1"/>
</dbReference>
<name>A0A562TDD5_CHIJA</name>
<evidence type="ECO:0000313" key="5">
    <source>
        <dbReference type="Proteomes" id="UP000316778"/>
    </source>
</evidence>
<dbReference type="AlphaFoldDB" id="A0A562TDD5"/>
<feature type="region of interest" description="Disordered" evidence="1">
    <location>
        <begin position="204"/>
        <end position="230"/>
    </location>
</feature>
<feature type="compositionally biased region" description="Basic and acidic residues" evidence="1">
    <location>
        <begin position="205"/>
        <end position="216"/>
    </location>
</feature>
<dbReference type="InterPro" id="IPR018550">
    <property type="entry name" value="Lipid-A_deacylase-rel"/>
</dbReference>
<evidence type="ECO:0000256" key="1">
    <source>
        <dbReference type="SAM" id="MobiDB-lite"/>
    </source>
</evidence>
<evidence type="ECO:0000256" key="2">
    <source>
        <dbReference type="SAM" id="Phobius"/>
    </source>
</evidence>
<dbReference type="RefSeq" id="WP_145710443.1">
    <property type="nucleotide sequence ID" value="NZ_BAAAFY010000001.1"/>
</dbReference>
<dbReference type="EMBL" id="VLLG01000002">
    <property type="protein sequence ID" value="TWI91288.1"/>
    <property type="molecule type" value="Genomic_DNA"/>
</dbReference>
<organism evidence="4 5">
    <name type="scientific">Chitinophaga japonensis</name>
    <name type="common">Flexibacter japonensis</name>
    <dbReference type="NCBI Taxonomy" id="104662"/>
    <lineage>
        <taxon>Bacteria</taxon>
        <taxon>Pseudomonadati</taxon>
        <taxon>Bacteroidota</taxon>
        <taxon>Chitinophagia</taxon>
        <taxon>Chitinophagales</taxon>
        <taxon>Chitinophagaceae</taxon>
        <taxon>Chitinophaga</taxon>
    </lineage>
</organism>
<keyword evidence="3" id="KW-0732">Signal</keyword>
<dbReference type="Gene3D" id="2.40.160.20">
    <property type="match status" value="1"/>
</dbReference>
<sequence length="230" mass="25799">MFKGRFYAVILYSLLLCNTCLAQYADGDRWYNNPLGFEPVKLHTSMGFILPAIAVGAGLLFTAADKGGTHKMSVYIDNGYSWGYKYPYTFLPQINMGFDYQLRKWMSAGVELELLYARDAWNNTGGVAIRPFARFYPVNNEKWQLYFESGGGFVYLVDQFPQPTTRDDRLGTQLNGITRYGIGAAFHVNEQVSVTGSVRHLHISNGDKKGAERNPSHDSNGFAVGASYRL</sequence>
<reference evidence="4 5" key="1">
    <citation type="journal article" date="2013" name="Stand. Genomic Sci.">
        <title>Genomic Encyclopedia of Type Strains, Phase I: The one thousand microbial genomes (KMG-I) project.</title>
        <authorList>
            <person name="Kyrpides N.C."/>
            <person name="Woyke T."/>
            <person name="Eisen J.A."/>
            <person name="Garrity G."/>
            <person name="Lilburn T.G."/>
            <person name="Beck B.J."/>
            <person name="Whitman W.B."/>
            <person name="Hugenholtz P."/>
            <person name="Klenk H.P."/>
        </authorList>
    </citation>
    <scope>NUCLEOTIDE SEQUENCE [LARGE SCALE GENOMIC DNA]</scope>
    <source>
        <strain evidence="4 5">DSM 13484</strain>
    </source>
</reference>
<comment type="caution">
    <text evidence="4">The sequence shown here is derived from an EMBL/GenBank/DDBJ whole genome shotgun (WGS) entry which is preliminary data.</text>
</comment>
<feature type="transmembrane region" description="Helical" evidence="2">
    <location>
        <begin position="46"/>
        <end position="64"/>
    </location>
</feature>
<keyword evidence="2" id="KW-0812">Transmembrane</keyword>
<dbReference type="Proteomes" id="UP000316778">
    <property type="component" value="Unassembled WGS sequence"/>
</dbReference>
<feature type="signal peptide" evidence="3">
    <location>
        <begin position="1"/>
        <end position="22"/>
    </location>
</feature>
<dbReference type="OrthoDB" id="1427583at2"/>
<protein>
    <submittedName>
        <fullName evidence="4">Lipid A 3-O-deacylase PagL</fullName>
    </submittedName>
</protein>
<keyword evidence="2" id="KW-1133">Transmembrane helix</keyword>
<gene>
    <name evidence="4" type="ORF">LX66_0653</name>
</gene>
<proteinExistence type="predicted"/>
<keyword evidence="2" id="KW-0472">Membrane</keyword>
<dbReference type="Pfam" id="PF09411">
    <property type="entry name" value="PagL"/>
    <property type="match status" value="1"/>
</dbReference>
<evidence type="ECO:0000313" key="4">
    <source>
        <dbReference type="EMBL" id="TWI91288.1"/>
    </source>
</evidence>
<evidence type="ECO:0000256" key="3">
    <source>
        <dbReference type="SAM" id="SignalP"/>
    </source>
</evidence>
<feature type="chain" id="PRO_5021754506" evidence="3">
    <location>
        <begin position="23"/>
        <end position="230"/>
    </location>
</feature>
<accession>A0A562TDD5</accession>